<feature type="transmembrane region" description="Helical" evidence="6">
    <location>
        <begin position="164"/>
        <end position="191"/>
    </location>
</feature>
<feature type="transmembrane region" description="Helical" evidence="6">
    <location>
        <begin position="80"/>
        <end position="101"/>
    </location>
</feature>
<organism evidence="8 9">
    <name type="scientific">Microbacterium nanhaiense</name>
    <dbReference type="NCBI Taxonomy" id="1301026"/>
    <lineage>
        <taxon>Bacteria</taxon>
        <taxon>Bacillati</taxon>
        <taxon>Actinomycetota</taxon>
        <taxon>Actinomycetes</taxon>
        <taxon>Micrococcales</taxon>
        <taxon>Microbacteriaceae</taxon>
        <taxon>Microbacterium</taxon>
    </lineage>
</organism>
<dbReference type="PROSITE" id="PS50850">
    <property type="entry name" value="MFS"/>
    <property type="match status" value="1"/>
</dbReference>
<sequence>MIDMTAPSLRRTPSYLTWFVSDTAIGLTRALAGFALPLIALAITDDPAQAGTIGGVGAAVSAVTMMGGGVYADRHSRTRLLLLASVIGAVVAGAFLLLALADALTFAALLTVEVLLALRGGFFGMAGEALLKDIVPSEAMGRAQGANQARDAAMNLAGGPLGGVLLGVGAWLVGVALVACQAIAVATALLLRRRVPDPPRAPREKTGVFAEAREGIVWLFRRADLRGAVIVITIINLGVGASMTTVIYALQQRGFTPTDIGWLSAGIGVAMLLGAVASSAIVTRVATGILEILGIGALALSVAVVPFVEDLWAIVAILAAGSVLIPAINAGMVGYFMVAVPTEMTGRAMSAAMLGTSAVAPLSPLIAGFGLSLFGRTPTLIVAAAICLSAAVLAALTPSLRAIPAESGWAEHAARFAEQRDPRGEPRASTRP</sequence>
<feature type="transmembrane region" description="Helical" evidence="6">
    <location>
        <begin position="289"/>
        <end position="308"/>
    </location>
</feature>
<dbReference type="SUPFAM" id="SSF103473">
    <property type="entry name" value="MFS general substrate transporter"/>
    <property type="match status" value="1"/>
</dbReference>
<dbReference type="InterPro" id="IPR036259">
    <property type="entry name" value="MFS_trans_sf"/>
</dbReference>
<dbReference type="PANTHER" id="PTHR23513">
    <property type="entry name" value="INTEGRAL MEMBRANE EFFLUX PROTEIN-RELATED"/>
    <property type="match status" value="1"/>
</dbReference>
<keyword evidence="2" id="KW-1003">Cell membrane</keyword>
<keyword evidence="5 6" id="KW-0472">Membrane</keyword>
<evidence type="ECO:0000256" key="4">
    <source>
        <dbReference type="ARBA" id="ARBA00022989"/>
    </source>
</evidence>
<evidence type="ECO:0000256" key="2">
    <source>
        <dbReference type="ARBA" id="ARBA00022475"/>
    </source>
</evidence>
<keyword evidence="9" id="KW-1185">Reference proteome</keyword>
<feature type="transmembrane region" description="Helical" evidence="6">
    <location>
        <begin position="262"/>
        <end position="282"/>
    </location>
</feature>
<name>A0ABQ2N3G6_9MICO</name>
<comment type="subcellular location">
    <subcellularLocation>
        <location evidence="1">Cell membrane</location>
        <topology evidence="1">Multi-pass membrane protein</topology>
    </subcellularLocation>
</comment>
<evidence type="ECO:0000256" key="1">
    <source>
        <dbReference type="ARBA" id="ARBA00004651"/>
    </source>
</evidence>
<dbReference type="Pfam" id="PF07690">
    <property type="entry name" value="MFS_1"/>
    <property type="match status" value="1"/>
</dbReference>
<dbReference type="InterPro" id="IPR020846">
    <property type="entry name" value="MFS_dom"/>
</dbReference>
<keyword evidence="4 6" id="KW-1133">Transmembrane helix</keyword>
<comment type="caution">
    <text evidence="8">The sequence shown here is derived from an EMBL/GenBank/DDBJ whole genome shotgun (WGS) entry which is preliminary data.</text>
</comment>
<dbReference type="Gene3D" id="1.20.1250.20">
    <property type="entry name" value="MFS general substrate transporter like domains"/>
    <property type="match status" value="1"/>
</dbReference>
<reference evidence="9" key="1">
    <citation type="journal article" date="2019" name="Int. J. Syst. Evol. Microbiol.">
        <title>The Global Catalogue of Microorganisms (GCM) 10K type strain sequencing project: providing services to taxonomists for standard genome sequencing and annotation.</title>
        <authorList>
            <consortium name="The Broad Institute Genomics Platform"/>
            <consortium name="The Broad Institute Genome Sequencing Center for Infectious Disease"/>
            <person name="Wu L."/>
            <person name="Ma J."/>
        </authorList>
    </citation>
    <scope>NUCLEOTIDE SEQUENCE [LARGE SCALE GENOMIC DNA]</scope>
    <source>
        <strain evidence="9">CGMCC 4.7181</strain>
    </source>
</reference>
<dbReference type="EMBL" id="BMMQ01000007">
    <property type="protein sequence ID" value="GGO65630.1"/>
    <property type="molecule type" value="Genomic_DNA"/>
</dbReference>
<protein>
    <submittedName>
        <fullName evidence="8">MFS transporter</fullName>
    </submittedName>
</protein>
<accession>A0ABQ2N3G6</accession>
<dbReference type="Proteomes" id="UP000638043">
    <property type="component" value="Unassembled WGS sequence"/>
</dbReference>
<keyword evidence="3 6" id="KW-0812">Transmembrane</keyword>
<feature type="domain" description="Major facilitator superfamily (MFS) profile" evidence="7">
    <location>
        <begin position="14"/>
        <end position="402"/>
    </location>
</feature>
<feature type="transmembrane region" description="Helical" evidence="6">
    <location>
        <begin position="380"/>
        <end position="397"/>
    </location>
</feature>
<feature type="transmembrane region" description="Helical" evidence="6">
    <location>
        <begin position="228"/>
        <end position="250"/>
    </location>
</feature>
<evidence type="ECO:0000256" key="3">
    <source>
        <dbReference type="ARBA" id="ARBA00022692"/>
    </source>
</evidence>
<dbReference type="InterPro" id="IPR011701">
    <property type="entry name" value="MFS"/>
</dbReference>
<evidence type="ECO:0000259" key="7">
    <source>
        <dbReference type="PROSITE" id="PS50850"/>
    </source>
</evidence>
<feature type="transmembrane region" description="Helical" evidence="6">
    <location>
        <begin position="314"/>
        <end position="340"/>
    </location>
</feature>
<dbReference type="CDD" id="cd06173">
    <property type="entry name" value="MFS_MefA_like"/>
    <property type="match status" value="1"/>
</dbReference>
<evidence type="ECO:0000256" key="5">
    <source>
        <dbReference type="ARBA" id="ARBA00023136"/>
    </source>
</evidence>
<feature type="transmembrane region" description="Helical" evidence="6">
    <location>
        <begin position="49"/>
        <end position="68"/>
    </location>
</feature>
<gene>
    <name evidence="8" type="ORF">GCM10010910_23230</name>
</gene>
<evidence type="ECO:0000313" key="8">
    <source>
        <dbReference type="EMBL" id="GGO65630.1"/>
    </source>
</evidence>
<evidence type="ECO:0000256" key="6">
    <source>
        <dbReference type="SAM" id="Phobius"/>
    </source>
</evidence>
<proteinExistence type="predicted"/>
<feature type="transmembrane region" description="Helical" evidence="6">
    <location>
        <begin position="352"/>
        <end position="374"/>
    </location>
</feature>
<feature type="transmembrane region" description="Helical" evidence="6">
    <location>
        <begin position="15"/>
        <end position="43"/>
    </location>
</feature>
<evidence type="ECO:0000313" key="9">
    <source>
        <dbReference type="Proteomes" id="UP000638043"/>
    </source>
</evidence>
<dbReference type="PANTHER" id="PTHR23513:SF11">
    <property type="entry name" value="STAPHYLOFERRIN A TRANSPORTER"/>
    <property type="match status" value="1"/>
</dbReference>